<keyword evidence="3 7" id="KW-0689">Ribosomal protein</keyword>
<evidence type="ECO:0000256" key="6">
    <source>
        <dbReference type="ARBA" id="ARBA00035502"/>
    </source>
</evidence>
<dbReference type="GO" id="GO:1990904">
    <property type="term" value="C:ribonucleoprotein complex"/>
    <property type="evidence" value="ECO:0007669"/>
    <property type="project" value="UniProtKB-KW"/>
</dbReference>
<dbReference type="InterPro" id="IPR047865">
    <property type="entry name" value="Ribosomal_uL10_bac_type"/>
</dbReference>
<evidence type="ECO:0000313" key="7">
    <source>
        <dbReference type="EMBL" id="CAA6818208.1"/>
    </source>
</evidence>
<dbReference type="GO" id="GO:0005840">
    <property type="term" value="C:ribosome"/>
    <property type="evidence" value="ECO:0007669"/>
    <property type="project" value="UniProtKB-KW"/>
</dbReference>
<evidence type="ECO:0000256" key="4">
    <source>
        <dbReference type="ARBA" id="ARBA00023274"/>
    </source>
</evidence>
<reference evidence="7" key="1">
    <citation type="submission" date="2020-01" db="EMBL/GenBank/DDBJ databases">
        <authorList>
            <person name="Meier V. D."/>
            <person name="Meier V D."/>
        </authorList>
    </citation>
    <scope>NUCLEOTIDE SEQUENCE</scope>
    <source>
        <strain evidence="7">HLG_WM_MAG_10</strain>
    </source>
</reference>
<keyword evidence="4" id="KW-0687">Ribonucleoprotein</keyword>
<evidence type="ECO:0000256" key="5">
    <source>
        <dbReference type="ARBA" id="ARBA00035202"/>
    </source>
</evidence>
<proteinExistence type="inferred from homology"/>
<dbReference type="InterPro" id="IPR001790">
    <property type="entry name" value="Ribosomal_uL10"/>
</dbReference>
<protein>
    <recommendedName>
        <fullName evidence="5">Large ribosomal subunit protein uL10</fullName>
    </recommendedName>
    <alternativeName>
        <fullName evidence="6">50S ribosomal protein L10</fullName>
    </alternativeName>
</protein>
<dbReference type="Pfam" id="PF00466">
    <property type="entry name" value="Ribosomal_L10"/>
    <property type="match status" value="1"/>
</dbReference>
<evidence type="ECO:0000256" key="3">
    <source>
        <dbReference type="ARBA" id="ARBA00022980"/>
    </source>
</evidence>
<dbReference type="Gene3D" id="6.10.250.290">
    <property type="match status" value="1"/>
</dbReference>
<dbReference type="EMBL" id="CACVAQ010000263">
    <property type="protein sequence ID" value="CAA6818208.1"/>
    <property type="molecule type" value="Genomic_DNA"/>
</dbReference>
<organism evidence="7">
    <name type="scientific">uncultured Aureispira sp</name>
    <dbReference type="NCBI Taxonomy" id="1331704"/>
    <lineage>
        <taxon>Bacteria</taxon>
        <taxon>Pseudomonadati</taxon>
        <taxon>Bacteroidota</taxon>
        <taxon>Saprospiria</taxon>
        <taxon>Saprospirales</taxon>
        <taxon>Saprospiraceae</taxon>
        <taxon>Aureispira</taxon>
        <taxon>environmental samples</taxon>
    </lineage>
</organism>
<dbReference type="InterPro" id="IPR043141">
    <property type="entry name" value="Ribosomal_uL10-like_sf"/>
</dbReference>
<accession>A0A6S6TPG5</accession>
<dbReference type="SUPFAM" id="SSF160369">
    <property type="entry name" value="Ribosomal protein L10-like"/>
    <property type="match status" value="1"/>
</dbReference>
<dbReference type="NCBIfam" id="NF000955">
    <property type="entry name" value="PRK00099.1-1"/>
    <property type="match status" value="1"/>
</dbReference>
<comment type="function">
    <text evidence="1">Forms part of the ribosomal stalk, playing a central role in the interaction of the ribosome with GTP-bound translation factors.</text>
</comment>
<evidence type="ECO:0000256" key="2">
    <source>
        <dbReference type="ARBA" id="ARBA00008889"/>
    </source>
</evidence>
<comment type="similarity">
    <text evidence="2">Belongs to the universal ribosomal protein uL10 family.</text>
</comment>
<dbReference type="CDD" id="cd05797">
    <property type="entry name" value="Ribosomal_L10"/>
    <property type="match status" value="1"/>
</dbReference>
<name>A0A6S6TPG5_9BACT</name>
<gene>
    <name evidence="7" type="ORF">HELGO_WM17509</name>
</gene>
<sequence length="180" mass="19929">MTKAEKTLVIEELAVKFEDSKYFYITDCSELNVETINKLRRTCFAQDIQLKVVKNTLIKKALEKASAKNEHNYEDIYGVLKGASALMFTETGNAPAKLIKGFRKEEDKEKPLLKAAFIESEVYVGDEELDALVNIKSKEELIGDVVLLLESPIKGLVGALQSGGSTISGLLKALEDRGEE</sequence>
<evidence type="ECO:0000256" key="1">
    <source>
        <dbReference type="ARBA" id="ARBA00002633"/>
    </source>
</evidence>
<dbReference type="AlphaFoldDB" id="A0A6S6TPG5"/>
<dbReference type="Gene3D" id="3.30.70.1730">
    <property type="match status" value="1"/>
</dbReference>
<dbReference type="PANTHER" id="PTHR11560">
    <property type="entry name" value="39S RIBOSOMAL PROTEIN L10, MITOCHONDRIAL"/>
    <property type="match status" value="1"/>
</dbReference>